<feature type="compositionally biased region" description="Basic and acidic residues" evidence="4">
    <location>
        <begin position="54"/>
        <end position="64"/>
    </location>
</feature>
<dbReference type="GO" id="GO:0005778">
    <property type="term" value="C:peroxisomal membrane"/>
    <property type="evidence" value="ECO:0007669"/>
    <property type="project" value="UniProtKB-SubCell"/>
</dbReference>
<keyword evidence="2" id="KW-0576">Peroxisome</keyword>
<dbReference type="OMA" id="PVPDWFM"/>
<keyword evidence="6" id="KW-1185">Reference proteome</keyword>
<name>G8YLR0_PICSO</name>
<dbReference type="eggNOG" id="ENOG502T2NA">
    <property type="taxonomic scope" value="Eukaryota"/>
</dbReference>
<dbReference type="OrthoDB" id="3993572at2759"/>
<reference evidence="5 6" key="1">
    <citation type="journal article" date="2012" name="G3 (Bethesda)">
        <title>Pichia sorbitophila, an interspecies yeast hybrid reveals early steps of genome resolution following polyploidization.</title>
        <authorList>
            <person name="Leh Louis V."/>
            <person name="Despons L."/>
            <person name="Friedrich A."/>
            <person name="Martin T."/>
            <person name="Durrens P."/>
            <person name="Casaregola S."/>
            <person name="Neuveglise C."/>
            <person name="Fairhead C."/>
            <person name="Marck C."/>
            <person name="Cruz J.A."/>
            <person name="Straub M.L."/>
            <person name="Kugler V."/>
            <person name="Sacerdot C."/>
            <person name="Uzunov Z."/>
            <person name="Thierry A."/>
            <person name="Weiss S."/>
            <person name="Bleykasten C."/>
            <person name="De Montigny J."/>
            <person name="Jacques N."/>
            <person name="Jung P."/>
            <person name="Lemaire M."/>
            <person name="Mallet S."/>
            <person name="Morel G."/>
            <person name="Richard G.F."/>
            <person name="Sarkar A."/>
            <person name="Savel G."/>
            <person name="Schacherer J."/>
            <person name="Seret M.L."/>
            <person name="Talla E."/>
            <person name="Samson G."/>
            <person name="Jubin C."/>
            <person name="Poulain J."/>
            <person name="Vacherie B."/>
            <person name="Barbe V."/>
            <person name="Pelletier E."/>
            <person name="Sherman D.J."/>
            <person name="Westhof E."/>
            <person name="Weissenbach J."/>
            <person name="Baret P.V."/>
            <person name="Wincker P."/>
            <person name="Gaillardin C."/>
            <person name="Dujon B."/>
            <person name="Souciet J.L."/>
        </authorList>
    </citation>
    <scope>NUCLEOTIDE SEQUENCE [LARGE SCALE GENOMIC DNA]</scope>
    <source>
        <strain evidence="6">ATCC MYA-4447 / BCRC 22081 / CBS 7064 / NBRC 10061 / NRRL Y-12695</strain>
    </source>
</reference>
<accession>G8YLR0</accession>
<dbReference type="GO" id="GO:0016559">
    <property type="term" value="P:peroxisome fission"/>
    <property type="evidence" value="ECO:0007669"/>
    <property type="project" value="InterPro"/>
</dbReference>
<feature type="region of interest" description="Disordered" evidence="4">
    <location>
        <begin position="1"/>
        <end position="21"/>
    </location>
</feature>
<proteinExistence type="predicted"/>
<evidence type="ECO:0000256" key="2">
    <source>
        <dbReference type="ARBA" id="ARBA00023140"/>
    </source>
</evidence>
<evidence type="ECO:0000256" key="3">
    <source>
        <dbReference type="ARBA" id="ARBA00046271"/>
    </source>
</evidence>
<dbReference type="EMBL" id="FO082054">
    <property type="protein sequence ID" value="CCE88994.1"/>
    <property type="molecule type" value="Genomic_DNA"/>
</dbReference>
<protein>
    <submittedName>
        <fullName evidence="5">Piso0_001789 protein</fullName>
    </submittedName>
</protein>
<dbReference type="AlphaFoldDB" id="G8YLR0"/>
<keyword evidence="1" id="KW-0472">Membrane</keyword>
<comment type="subcellular location">
    <subcellularLocation>
        <location evidence="3">Peroxisome membrane</location>
    </subcellularLocation>
</comment>
<evidence type="ECO:0000313" key="5">
    <source>
        <dbReference type="EMBL" id="CCE88994.1"/>
    </source>
</evidence>
<evidence type="ECO:0000256" key="1">
    <source>
        <dbReference type="ARBA" id="ARBA00023136"/>
    </source>
</evidence>
<dbReference type="InterPro" id="IPR008733">
    <property type="entry name" value="PEX11"/>
</dbReference>
<feature type="region of interest" description="Disordered" evidence="4">
    <location>
        <begin position="54"/>
        <end position="85"/>
    </location>
</feature>
<organism evidence="5 6">
    <name type="scientific">Pichia sorbitophila (strain ATCC MYA-4447 / BCRC 22081 / CBS 7064 / NBRC 10061 / NRRL Y-12695)</name>
    <name type="common">Hybrid yeast</name>
    <dbReference type="NCBI Taxonomy" id="559304"/>
    <lineage>
        <taxon>Eukaryota</taxon>
        <taxon>Fungi</taxon>
        <taxon>Dikarya</taxon>
        <taxon>Ascomycota</taxon>
        <taxon>Saccharomycotina</taxon>
        <taxon>Pichiomycetes</taxon>
        <taxon>Debaryomycetaceae</taxon>
        <taxon>Millerozyma</taxon>
    </lineage>
</organism>
<sequence length="291" mass="34426">MIPSKTYAESEELGHREEPIEGILRIARQEQKKGNKKITEEKLENLSRYVVDYKRKQSQRDKQSLGRIRTSRKQSAEPNKPNFETRSCPPLYDKFTLPKKTPVEKKKERRAVVPFKFTFKNVERVIIEALEILANLIDNMHLFSKLPMFPKALTRLLRHTNRIWVLILIFLIRKTVSQLLNVIRKERKVNTELAILRSNKNANLLESKDDENNIFRKYDKVLKDLKFDRMMLIIELVGNFLDMAFNVIELYRFPVPDWFMSGLNIASMGMTIYRMNKDTEYLDDDISDDLI</sequence>
<evidence type="ECO:0000313" key="6">
    <source>
        <dbReference type="Proteomes" id="UP000005222"/>
    </source>
</evidence>
<dbReference type="HOGENOM" id="CLU_865983_0_0_1"/>
<evidence type="ECO:0000256" key="4">
    <source>
        <dbReference type="SAM" id="MobiDB-lite"/>
    </source>
</evidence>
<dbReference type="InParanoid" id="G8YLR0"/>
<gene>
    <name evidence="5" type="primary">Piso0_001789</name>
    <name evidence="5" type="ORF">GNLVRS01_PISO0F14107g</name>
</gene>
<dbReference type="Proteomes" id="UP000005222">
    <property type="component" value="Chromosome F"/>
</dbReference>
<dbReference type="Pfam" id="PF05648">
    <property type="entry name" value="PEX11"/>
    <property type="match status" value="1"/>
</dbReference>